<comment type="caution">
    <text evidence="13">The sequence shown here is derived from an EMBL/GenBank/DDBJ whole genome shotgun (WGS) entry which is preliminary data.</text>
</comment>
<dbReference type="GO" id="GO:0016010">
    <property type="term" value="C:dystrophin-associated glycoprotein complex"/>
    <property type="evidence" value="ECO:0007669"/>
    <property type="project" value="UniProtKB-ARBA"/>
</dbReference>
<organism evidence="13 14">
    <name type="scientific">Orchesella cincta</name>
    <name type="common">Springtail</name>
    <name type="synonym">Podura cincta</name>
    <dbReference type="NCBI Taxonomy" id="48709"/>
    <lineage>
        <taxon>Eukaryota</taxon>
        <taxon>Metazoa</taxon>
        <taxon>Ecdysozoa</taxon>
        <taxon>Arthropoda</taxon>
        <taxon>Hexapoda</taxon>
        <taxon>Collembola</taxon>
        <taxon>Entomobryomorpha</taxon>
        <taxon>Entomobryoidea</taxon>
        <taxon>Orchesellidae</taxon>
        <taxon>Orchesellinae</taxon>
        <taxon>Orchesella</taxon>
    </lineage>
</organism>
<feature type="domain" description="ZZ-type" evidence="12">
    <location>
        <begin position="247"/>
        <end position="303"/>
    </location>
</feature>
<keyword evidence="7 10" id="KW-0175">Coiled coil</keyword>
<dbReference type="PIRSF" id="PIRSF038204">
    <property type="entry name" value="Distrobrevin"/>
    <property type="match status" value="1"/>
</dbReference>
<dbReference type="InterPro" id="IPR017432">
    <property type="entry name" value="Distrobrevin"/>
</dbReference>
<dbReference type="PANTHER" id="PTHR12268">
    <property type="entry name" value="E3 UBIQUITIN-PROTEIN LIGASE KCMF1"/>
    <property type="match status" value="1"/>
</dbReference>
<dbReference type="CDD" id="cd16244">
    <property type="entry name" value="EFh_DTN"/>
    <property type="match status" value="1"/>
</dbReference>
<dbReference type="SUPFAM" id="SSF47473">
    <property type="entry name" value="EF-hand"/>
    <property type="match status" value="2"/>
</dbReference>
<sequence>MVSITAATSTMNLPTSSSVDSEDLSLLVQELRELGFDAIRFASYRTAAKLRYIQKKSNFILIDLWNVIEGIRENGLNALDPYSIITVPKLESLVTSSYVNLNKRLPLSQQVDVYNCARYLLSWLLIAFDNEGSGRVRVFSVKVGLVTLCSGKLIDKLRYIFSQISDSNGSLVLPRFAEYLQEVLALTAMVLETPTFGYTEGLATTIFDGTSKVSINGFLDALLNDPGPPCLMWLPLMHTMANVEDVNHGIQCSICKIGNIQGFRYKCQKCSNFNMCQNCFWQGKTIDNHRTDHEVKEYSTNKPSGKGIRHSFRKSLRCVPEKSKKMPRFPDEPERCLNLSHIVPPSPVPTHNGFSSCEPLDAYTDRKMFALELGQELPYVLCTLHIAKATTTCTVVLSPSVCKRSCSNEKFCVVCDFCCEILFSPSRIHSYPESVSESDEEHRLIARYTARLASESKYPHSRTMSQTSMNFYETTQTQRDIIAQLEAKNREIMREIARLKAQQELDSLNGDIVDPVLMEELQLLRYHKSDLEEKLNELQDSRRHLMGQLEGLMKVLKLQQFTPKSTPESSPRSGKSPPMPIYNHPMSHGHSGHHRSAPATPHHSDTFTSLTGELRSAFSNSEDYGPASLGSDNPNNSRLRNDLLLAADSVTNAMSSLVKELNSGSDEDNIEGHIMKPLGKKWMDL</sequence>
<dbReference type="GO" id="GO:0005737">
    <property type="term" value="C:cytoplasm"/>
    <property type="evidence" value="ECO:0007669"/>
    <property type="project" value="UniProtKB-SubCell"/>
</dbReference>
<feature type="coiled-coil region" evidence="10">
    <location>
        <begin position="482"/>
        <end position="548"/>
    </location>
</feature>
<dbReference type="PROSITE" id="PS50135">
    <property type="entry name" value="ZF_ZZ_2"/>
    <property type="match status" value="1"/>
</dbReference>
<evidence type="ECO:0000256" key="10">
    <source>
        <dbReference type="SAM" id="Coils"/>
    </source>
</evidence>
<dbReference type="GO" id="GO:0008270">
    <property type="term" value="F:zinc ion binding"/>
    <property type="evidence" value="ECO:0007669"/>
    <property type="project" value="UniProtKB-KW"/>
</dbReference>
<keyword evidence="14" id="KW-1185">Reference proteome</keyword>
<dbReference type="InterPro" id="IPR000433">
    <property type="entry name" value="Znf_ZZ"/>
</dbReference>
<dbReference type="Pfam" id="PF09069">
    <property type="entry name" value="EF-hand_3"/>
    <property type="match status" value="1"/>
</dbReference>
<dbReference type="Proteomes" id="UP000094527">
    <property type="component" value="Unassembled WGS sequence"/>
</dbReference>
<evidence type="ECO:0000259" key="12">
    <source>
        <dbReference type="PROSITE" id="PS50135"/>
    </source>
</evidence>
<evidence type="ECO:0000256" key="7">
    <source>
        <dbReference type="ARBA" id="ARBA00023054"/>
    </source>
</evidence>
<proteinExistence type="inferred from homology"/>
<evidence type="ECO:0000256" key="5">
    <source>
        <dbReference type="ARBA" id="ARBA00022771"/>
    </source>
</evidence>
<dbReference type="GO" id="GO:0046716">
    <property type="term" value="P:muscle cell cellular homeostasis"/>
    <property type="evidence" value="ECO:0007669"/>
    <property type="project" value="UniProtKB-ARBA"/>
</dbReference>
<evidence type="ECO:0000256" key="8">
    <source>
        <dbReference type="PIRNR" id="PIRNR038204"/>
    </source>
</evidence>
<evidence type="ECO:0000256" key="4">
    <source>
        <dbReference type="ARBA" id="ARBA00022723"/>
    </source>
</evidence>
<feature type="region of interest" description="Disordered" evidence="11">
    <location>
        <begin position="561"/>
        <end position="607"/>
    </location>
</feature>
<comment type="subcellular location">
    <subcellularLocation>
        <location evidence="1 8">Cytoplasm</location>
    </subcellularLocation>
</comment>
<dbReference type="Pfam" id="PF00569">
    <property type="entry name" value="ZZ"/>
    <property type="match status" value="1"/>
</dbReference>
<evidence type="ECO:0000256" key="9">
    <source>
        <dbReference type="PROSITE-ProRule" id="PRU00228"/>
    </source>
</evidence>
<evidence type="ECO:0000313" key="14">
    <source>
        <dbReference type="Proteomes" id="UP000094527"/>
    </source>
</evidence>
<evidence type="ECO:0000256" key="3">
    <source>
        <dbReference type="ARBA" id="ARBA00022490"/>
    </source>
</evidence>
<dbReference type="AlphaFoldDB" id="A0A1D2MXY0"/>
<dbReference type="InterPro" id="IPR011992">
    <property type="entry name" value="EF-hand-dom_pair"/>
</dbReference>
<dbReference type="GO" id="GO:0045202">
    <property type="term" value="C:synapse"/>
    <property type="evidence" value="ECO:0007669"/>
    <property type="project" value="TreeGrafter"/>
</dbReference>
<dbReference type="SUPFAM" id="SSF57850">
    <property type="entry name" value="RING/U-box"/>
    <property type="match status" value="1"/>
</dbReference>
<keyword evidence="5 9" id="KW-0863">Zinc-finger</keyword>
<dbReference type="Pfam" id="PF09068">
    <property type="entry name" value="EF-hand_2"/>
    <property type="match status" value="1"/>
</dbReference>
<evidence type="ECO:0000256" key="11">
    <source>
        <dbReference type="SAM" id="MobiDB-lite"/>
    </source>
</evidence>
<dbReference type="InterPro" id="IPR015154">
    <property type="entry name" value="EF-hand_dom_typ2"/>
</dbReference>
<keyword evidence="3 8" id="KW-0963">Cytoplasm</keyword>
<accession>A0A1D2MXY0</accession>
<dbReference type="OMA" id="PFDSGSM"/>
<evidence type="ECO:0000256" key="1">
    <source>
        <dbReference type="ARBA" id="ARBA00004496"/>
    </source>
</evidence>
<dbReference type="InterPro" id="IPR043145">
    <property type="entry name" value="Znf_ZZ_sf"/>
</dbReference>
<gene>
    <name evidence="13" type="ORF">Ocin01_08829</name>
</gene>
<dbReference type="Gene3D" id="1.10.238.10">
    <property type="entry name" value="EF-hand"/>
    <property type="match status" value="2"/>
</dbReference>
<protein>
    <recommendedName>
        <fullName evidence="8">Dystrobrevin</fullName>
    </recommendedName>
</protein>
<dbReference type="InterPro" id="IPR050774">
    <property type="entry name" value="KCMF1/Dystrophin"/>
</dbReference>
<comment type="similarity">
    <text evidence="2 8">Belongs to the dystrophin family. Dystrobrevin subfamily.</text>
</comment>
<dbReference type="InterPro" id="IPR015153">
    <property type="entry name" value="EF-hand_dom_typ1"/>
</dbReference>
<dbReference type="GO" id="GO:0099536">
    <property type="term" value="P:synaptic signaling"/>
    <property type="evidence" value="ECO:0007669"/>
    <property type="project" value="TreeGrafter"/>
</dbReference>
<dbReference type="GO" id="GO:0050804">
    <property type="term" value="P:modulation of chemical synaptic transmission"/>
    <property type="evidence" value="ECO:0007669"/>
    <property type="project" value="UniProtKB-ARBA"/>
</dbReference>
<evidence type="ECO:0000313" key="13">
    <source>
        <dbReference type="EMBL" id="ODM97850.1"/>
    </source>
</evidence>
<dbReference type="SMART" id="SM00291">
    <property type="entry name" value="ZnF_ZZ"/>
    <property type="match status" value="1"/>
</dbReference>
<evidence type="ECO:0000256" key="6">
    <source>
        <dbReference type="ARBA" id="ARBA00022833"/>
    </source>
</evidence>
<dbReference type="PROSITE" id="PS01357">
    <property type="entry name" value="ZF_ZZ_1"/>
    <property type="match status" value="1"/>
</dbReference>
<dbReference type="STRING" id="48709.A0A1D2MXY0"/>
<dbReference type="PANTHER" id="PTHR12268:SF27">
    <property type="entry name" value="DYSTROBREVIN, ISOFORM F"/>
    <property type="match status" value="1"/>
</dbReference>
<feature type="compositionally biased region" description="Polar residues" evidence="11">
    <location>
        <begin position="561"/>
        <end position="573"/>
    </location>
</feature>
<keyword evidence="6" id="KW-0862">Zinc</keyword>
<name>A0A1D2MXY0_ORCCI</name>
<dbReference type="OrthoDB" id="6019271at2759"/>
<evidence type="ECO:0000256" key="2">
    <source>
        <dbReference type="ARBA" id="ARBA00009563"/>
    </source>
</evidence>
<dbReference type="Gene3D" id="3.30.60.90">
    <property type="match status" value="1"/>
</dbReference>
<reference evidence="13 14" key="1">
    <citation type="journal article" date="2016" name="Genome Biol. Evol.">
        <title>Gene Family Evolution Reflects Adaptation to Soil Environmental Stressors in the Genome of the Collembolan Orchesella cincta.</title>
        <authorList>
            <person name="Faddeeva-Vakhrusheva A."/>
            <person name="Derks M.F."/>
            <person name="Anvar S.Y."/>
            <person name="Agamennone V."/>
            <person name="Suring W."/>
            <person name="Smit S."/>
            <person name="van Straalen N.M."/>
            <person name="Roelofs D."/>
        </authorList>
    </citation>
    <scope>NUCLEOTIDE SEQUENCE [LARGE SCALE GENOMIC DNA]</scope>
    <source>
        <tissue evidence="13">Mixed pool</tissue>
    </source>
</reference>
<dbReference type="EMBL" id="LJIJ01000402">
    <property type="protein sequence ID" value="ODM97850.1"/>
    <property type="molecule type" value="Genomic_DNA"/>
</dbReference>
<keyword evidence="4" id="KW-0479">Metal-binding</keyword>